<keyword evidence="2" id="KW-1185">Reference proteome</keyword>
<organism evidence="1 2">
    <name type="scientific">Antricoccus suffuscus</name>
    <dbReference type="NCBI Taxonomy" id="1629062"/>
    <lineage>
        <taxon>Bacteria</taxon>
        <taxon>Bacillati</taxon>
        <taxon>Actinomycetota</taxon>
        <taxon>Actinomycetes</taxon>
        <taxon>Geodermatophilales</taxon>
        <taxon>Antricoccaceae</taxon>
        <taxon>Antricoccus</taxon>
    </lineage>
</organism>
<dbReference type="AlphaFoldDB" id="A0A2T0ZFW4"/>
<evidence type="ECO:0000313" key="2">
    <source>
        <dbReference type="Proteomes" id="UP000237752"/>
    </source>
</evidence>
<gene>
    <name evidence="1" type="ORF">CLV47_12237</name>
</gene>
<name>A0A2T0ZFW4_9ACTN</name>
<evidence type="ECO:0000313" key="1">
    <source>
        <dbReference type="EMBL" id="PRZ35217.1"/>
    </source>
</evidence>
<comment type="caution">
    <text evidence="1">The sequence shown here is derived from an EMBL/GenBank/DDBJ whole genome shotgun (WGS) entry which is preliminary data.</text>
</comment>
<dbReference type="OrthoDB" id="3690497at2"/>
<dbReference type="Proteomes" id="UP000237752">
    <property type="component" value="Unassembled WGS sequence"/>
</dbReference>
<dbReference type="EMBL" id="PVUE01000022">
    <property type="protein sequence ID" value="PRZ35217.1"/>
    <property type="molecule type" value="Genomic_DNA"/>
</dbReference>
<reference evidence="1 2" key="1">
    <citation type="submission" date="2018-03" db="EMBL/GenBank/DDBJ databases">
        <title>Genomic Encyclopedia of Archaeal and Bacterial Type Strains, Phase II (KMG-II): from individual species to whole genera.</title>
        <authorList>
            <person name="Goeker M."/>
        </authorList>
    </citation>
    <scope>NUCLEOTIDE SEQUENCE [LARGE SCALE GENOMIC DNA]</scope>
    <source>
        <strain evidence="1 2">DSM 100065</strain>
    </source>
</reference>
<accession>A0A2T0ZFW4</accession>
<sequence length="97" mass="10143">MGLIAFDTNGIADIAAQTIARQQQWDDIWSSVKSRIGATVAGDLDALTGMSLEERSAAYAAKTAQYTIQLQAQAQATAKIGSIAAETNQAMARVIAG</sequence>
<protein>
    <submittedName>
        <fullName evidence="1">Uncharacterized protein</fullName>
    </submittedName>
</protein>
<dbReference type="RefSeq" id="WP_106350745.1">
    <property type="nucleotide sequence ID" value="NZ_PVUE01000022.1"/>
</dbReference>
<proteinExistence type="predicted"/>